<dbReference type="PANTHER" id="PTHR42711:SF5">
    <property type="entry name" value="ABC TRANSPORTER ATP-BINDING PROTEIN NATA"/>
    <property type="match status" value="1"/>
</dbReference>
<evidence type="ECO:0000256" key="1">
    <source>
        <dbReference type="ARBA" id="ARBA00004202"/>
    </source>
</evidence>
<keyword evidence="4" id="KW-0547">Nucleotide-binding</keyword>
<dbReference type="PROSITE" id="PS50893">
    <property type="entry name" value="ABC_TRANSPORTER_2"/>
    <property type="match status" value="1"/>
</dbReference>
<keyword evidence="3" id="KW-0813">Transport</keyword>
<dbReference type="InterPro" id="IPR025302">
    <property type="entry name" value="DrrA1/2-like_C"/>
</dbReference>
<evidence type="ECO:0000259" key="7">
    <source>
        <dbReference type="PROSITE" id="PS50893"/>
    </source>
</evidence>
<evidence type="ECO:0000256" key="6">
    <source>
        <dbReference type="ARBA" id="ARBA00023251"/>
    </source>
</evidence>
<sequence>MLELDRVAKRFGAAMACQDVTFTVRHGEVVGLAGAGSTTVLRLAAGLLPPDDGEVLRSGERVGYLPATGGLYPRMRVLDQLVFLARLHGADVNEALRAAEIWAARFGLRDRRADRVRQLSAAEQARLRLAAVFTPGPDVLVLDEPFTGLDEATANLLVDVLRERAGAGASVLVTCDDLDVVERLCDRACVLHNGRVVAQDAVGRLLAAARLELVVDAPHAPGGWAAALPGVTVLAVHDGLVRLALDAGTDDQAVLAAALRTGPVRGFTRIRPRLADLFGDVVAAG</sequence>
<keyword evidence="5 8" id="KW-0067">ATP-binding</keyword>
<gene>
    <name evidence="8" type="ORF">FHR82_008846</name>
</gene>
<evidence type="ECO:0000313" key="9">
    <source>
        <dbReference type="Proteomes" id="UP000520767"/>
    </source>
</evidence>
<dbReference type="InterPro" id="IPR003439">
    <property type="entry name" value="ABC_transporter-like_ATP-bd"/>
</dbReference>
<evidence type="ECO:0000256" key="3">
    <source>
        <dbReference type="ARBA" id="ARBA00022448"/>
    </source>
</evidence>
<comment type="caution">
    <text evidence="8">The sequence shown here is derived from an EMBL/GenBank/DDBJ whole genome shotgun (WGS) entry which is preliminary data.</text>
</comment>
<evidence type="ECO:0000256" key="5">
    <source>
        <dbReference type="ARBA" id="ARBA00022840"/>
    </source>
</evidence>
<dbReference type="GO" id="GO:0046677">
    <property type="term" value="P:response to antibiotic"/>
    <property type="evidence" value="ECO:0007669"/>
    <property type="project" value="UniProtKB-KW"/>
</dbReference>
<keyword evidence="6" id="KW-0046">Antibiotic resistance</keyword>
<keyword evidence="9" id="KW-1185">Reference proteome</keyword>
<dbReference type="InterPro" id="IPR003593">
    <property type="entry name" value="AAA+_ATPase"/>
</dbReference>
<dbReference type="GO" id="GO:0016887">
    <property type="term" value="F:ATP hydrolysis activity"/>
    <property type="evidence" value="ECO:0007669"/>
    <property type="project" value="InterPro"/>
</dbReference>
<dbReference type="PANTHER" id="PTHR42711">
    <property type="entry name" value="ABC TRANSPORTER ATP-BINDING PROTEIN"/>
    <property type="match status" value="1"/>
</dbReference>
<protein>
    <submittedName>
        <fullName evidence="8">ABC-2 type transport system ATP-binding protein</fullName>
    </submittedName>
</protein>
<dbReference type="InterPro" id="IPR027417">
    <property type="entry name" value="P-loop_NTPase"/>
</dbReference>
<dbReference type="InterPro" id="IPR050763">
    <property type="entry name" value="ABC_transporter_ATP-binding"/>
</dbReference>
<dbReference type="GO" id="GO:0005886">
    <property type="term" value="C:plasma membrane"/>
    <property type="evidence" value="ECO:0007669"/>
    <property type="project" value="UniProtKB-SubCell"/>
</dbReference>
<evidence type="ECO:0000313" key="8">
    <source>
        <dbReference type="EMBL" id="MBB4912574.1"/>
    </source>
</evidence>
<organism evidence="8 9">
    <name type="scientific">Actinophytocola algeriensis</name>
    <dbReference type="NCBI Taxonomy" id="1768010"/>
    <lineage>
        <taxon>Bacteria</taxon>
        <taxon>Bacillati</taxon>
        <taxon>Actinomycetota</taxon>
        <taxon>Actinomycetes</taxon>
        <taxon>Pseudonocardiales</taxon>
        <taxon>Pseudonocardiaceae</taxon>
    </lineage>
</organism>
<dbReference type="GO" id="GO:0005524">
    <property type="term" value="F:ATP binding"/>
    <property type="evidence" value="ECO:0007669"/>
    <property type="project" value="UniProtKB-KW"/>
</dbReference>
<reference evidence="8 9" key="1">
    <citation type="submission" date="2020-08" db="EMBL/GenBank/DDBJ databases">
        <title>Genomic Encyclopedia of Type Strains, Phase III (KMG-III): the genomes of soil and plant-associated and newly described type strains.</title>
        <authorList>
            <person name="Whitman W."/>
        </authorList>
    </citation>
    <scope>NUCLEOTIDE SEQUENCE [LARGE SCALE GENOMIC DNA]</scope>
    <source>
        <strain evidence="8 9">CECT 8960</strain>
    </source>
</reference>
<comment type="subcellular location">
    <subcellularLocation>
        <location evidence="1">Cell membrane</location>
        <topology evidence="1">Peripheral membrane protein</topology>
    </subcellularLocation>
</comment>
<accession>A0A7W7QFU4</accession>
<evidence type="ECO:0000256" key="2">
    <source>
        <dbReference type="ARBA" id="ARBA00005417"/>
    </source>
</evidence>
<dbReference type="AlphaFoldDB" id="A0A7W7QFU4"/>
<dbReference type="SUPFAM" id="SSF52540">
    <property type="entry name" value="P-loop containing nucleoside triphosphate hydrolases"/>
    <property type="match status" value="1"/>
</dbReference>
<proteinExistence type="inferred from homology"/>
<evidence type="ECO:0000256" key="4">
    <source>
        <dbReference type="ARBA" id="ARBA00022741"/>
    </source>
</evidence>
<name>A0A7W7QFU4_9PSEU</name>
<feature type="domain" description="ABC transporter" evidence="7">
    <location>
        <begin position="2"/>
        <end position="218"/>
    </location>
</feature>
<dbReference type="Pfam" id="PF13732">
    <property type="entry name" value="DrrA1-3_C"/>
    <property type="match status" value="1"/>
</dbReference>
<dbReference type="Proteomes" id="UP000520767">
    <property type="component" value="Unassembled WGS sequence"/>
</dbReference>
<comment type="similarity">
    <text evidence="2">Belongs to the ABC transporter superfamily.</text>
</comment>
<dbReference type="EMBL" id="JACHJQ010000014">
    <property type="protein sequence ID" value="MBB4912574.1"/>
    <property type="molecule type" value="Genomic_DNA"/>
</dbReference>
<dbReference type="Pfam" id="PF00005">
    <property type="entry name" value="ABC_tran"/>
    <property type="match status" value="1"/>
</dbReference>
<dbReference type="Gene3D" id="3.40.50.300">
    <property type="entry name" value="P-loop containing nucleotide triphosphate hydrolases"/>
    <property type="match status" value="1"/>
</dbReference>
<dbReference type="SMART" id="SM00382">
    <property type="entry name" value="AAA"/>
    <property type="match status" value="1"/>
</dbReference>
<dbReference type="RefSeq" id="WP_311771573.1">
    <property type="nucleotide sequence ID" value="NZ_JACHJQ010000014.1"/>
</dbReference>